<reference evidence="6 7" key="1">
    <citation type="journal article" date="2015" name="Genome Announc.">
        <title>Expanding the biotechnology potential of lactobacilli through comparative genomics of 213 strains and associated genera.</title>
        <authorList>
            <person name="Sun Z."/>
            <person name="Harris H.M."/>
            <person name="McCann A."/>
            <person name="Guo C."/>
            <person name="Argimon S."/>
            <person name="Zhang W."/>
            <person name="Yang X."/>
            <person name="Jeffery I.B."/>
            <person name="Cooney J.C."/>
            <person name="Kagawa T.F."/>
            <person name="Liu W."/>
            <person name="Song Y."/>
            <person name="Salvetti E."/>
            <person name="Wrobel A."/>
            <person name="Rasinkangas P."/>
            <person name="Parkhill J."/>
            <person name="Rea M.C."/>
            <person name="O'Sullivan O."/>
            <person name="Ritari J."/>
            <person name="Douillard F.P."/>
            <person name="Paul Ross R."/>
            <person name="Yang R."/>
            <person name="Briner A.E."/>
            <person name="Felis G.E."/>
            <person name="de Vos W.M."/>
            <person name="Barrangou R."/>
            <person name="Klaenhammer T.R."/>
            <person name="Caufield P.W."/>
            <person name="Cui Y."/>
            <person name="Zhang H."/>
            <person name="O'Toole P.W."/>
        </authorList>
    </citation>
    <scope>NUCLEOTIDE SEQUENCE [LARGE SCALE GENOMIC DNA]</scope>
    <source>
        <strain evidence="6 7">LMG 26013</strain>
    </source>
</reference>
<keyword evidence="4" id="KW-0804">Transcription</keyword>
<dbReference type="Gene3D" id="1.10.10.10">
    <property type="entry name" value="Winged helix-like DNA-binding domain superfamily/Winged helix DNA-binding domain"/>
    <property type="match status" value="1"/>
</dbReference>
<dbReference type="RefSeq" id="WP_057705917.1">
    <property type="nucleotide sequence ID" value="NZ_JQCL01000051.1"/>
</dbReference>
<dbReference type="EMBL" id="JQCL01000051">
    <property type="protein sequence ID" value="KRO11789.1"/>
    <property type="molecule type" value="Genomic_DNA"/>
</dbReference>
<evidence type="ECO:0000256" key="3">
    <source>
        <dbReference type="ARBA" id="ARBA00023125"/>
    </source>
</evidence>
<accession>A0A0R2MJC5</accession>
<evidence type="ECO:0000259" key="5">
    <source>
        <dbReference type="PROSITE" id="PS50931"/>
    </source>
</evidence>
<dbReference type="Pfam" id="PF03466">
    <property type="entry name" value="LysR_substrate"/>
    <property type="match status" value="1"/>
</dbReference>
<evidence type="ECO:0000313" key="7">
    <source>
        <dbReference type="Proteomes" id="UP000051783"/>
    </source>
</evidence>
<protein>
    <submittedName>
        <fullName evidence="6">LysR family transcriptional regulator</fullName>
    </submittedName>
</protein>
<dbReference type="GO" id="GO:0003700">
    <property type="term" value="F:DNA-binding transcription factor activity"/>
    <property type="evidence" value="ECO:0007669"/>
    <property type="project" value="InterPro"/>
</dbReference>
<dbReference type="SUPFAM" id="SSF53850">
    <property type="entry name" value="Periplasmic binding protein-like II"/>
    <property type="match status" value="1"/>
</dbReference>
<dbReference type="SUPFAM" id="SSF46785">
    <property type="entry name" value="Winged helix' DNA-binding domain"/>
    <property type="match status" value="1"/>
</dbReference>
<dbReference type="Gene3D" id="3.40.190.290">
    <property type="match status" value="1"/>
</dbReference>
<dbReference type="GO" id="GO:0032993">
    <property type="term" value="C:protein-DNA complex"/>
    <property type="evidence" value="ECO:0007669"/>
    <property type="project" value="TreeGrafter"/>
</dbReference>
<name>A0A0R2MJC5_9LACO</name>
<dbReference type="GO" id="GO:0003677">
    <property type="term" value="F:DNA binding"/>
    <property type="evidence" value="ECO:0007669"/>
    <property type="project" value="UniProtKB-KW"/>
</dbReference>
<dbReference type="Proteomes" id="UP000051783">
    <property type="component" value="Unassembled WGS sequence"/>
</dbReference>
<sequence length="292" mass="32233">METRILHYFLTIARLGTISAAARELHVAQPTLSRQIQQLEAQLEIPLFTREHHQMKLTKAGLTYQLHVQQILTELDNANQLVKNSNNNELTGPINIGCVESSVTTQLSPALVDFQRAHPSVIIDMHDADGNTIKERLDRGLLEIGVVSTPINTAKYHALPLSIRDRWGVALPATDPMAKRPNIQVSDLAGRPLIIPHRSLVKTALNDWLQPIAPLHIVGEYNLLTNSFYLAAAGLGLLVCIEGVTLPATSQLTFVPFTPAHHLQHVLIWRQGVPLSGPAQALIDTLKTKYKS</sequence>
<evidence type="ECO:0000256" key="2">
    <source>
        <dbReference type="ARBA" id="ARBA00023015"/>
    </source>
</evidence>
<keyword evidence="7" id="KW-1185">Reference proteome</keyword>
<dbReference type="InterPro" id="IPR000847">
    <property type="entry name" value="LysR_HTH_N"/>
</dbReference>
<evidence type="ECO:0000256" key="1">
    <source>
        <dbReference type="ARBA" id="ARBA00009437"/>
    </source>
</evidence>
<comment type="caution">
    <text evidence="6">The sequence shown here is derived from an EMBL/GenBank/DDBJ whole genome shotgun (WGS) entry which is preliminary data.</text>
</comment>
<dbReference type="PROSITE" id="PS50931">
    <property type="entry name" value="HTH_LYSR"/>
    <property type="match status" value="1"/>
</dbReference>
<dbReference type="STRING" id="942150.IV64_GL002180"/>
<organism evidence="6 7">
    <name type="scientific">Lactiplantibacillus xiangfangensis</name>
    <dbReference type="NCBI Taxonomy" id="942150"/>
    <lineage>
        <taxon>Bacteria</taxon>
        <taxon>Bacillati</taxon>
        <taxon>Bacillota</taxon>
        <taxon>Bacilli</taxon>
        <taxon>Lactobacillales</taxon>
        <taxon>Lactobacillaceae</taxon>
        <taxon>Lactiplantibacillus</taxon>
    </lineage>
</organism>
<dbReference type="PATRIC" id="fig|942150.3.peg.2277"/>
<dbReference type="InterPro" id="IPR036390">
    <property type="entry name" value="WH_DNA-bd_sf"/>
</dbReference>
<dbReference type="InterPro" id="IPR036388">
    <property type="entry name" value="WH-like_DNA-bd_sf"/>
</dbReference>
<proteinExistence type="inferred from homology"/>
<dbReference type="InterPro" id="IPR005119">
    <property type="entry name" value="LysR_subst-bd"/>
</dbReference>
<keyword evidence="2" id="KW-0805">Transcription regulation</keyword>
<keyword evidence="3" id="KW-0238">DNA-binding</keyword>
<feature type="domain" description="HTH lysR-type" evidence="5">
    <location>
        <begin position="1"/>
        <end position="58"/>
    </location>
</feature>
<dbReference type="Pfam" id="PF00126">
    <property type="entry name" value="HTH_1"/>
    <property type="match status" value="1"/>
</dbReference>
<dbReference type="CDD" id="cd05466">
    <property type="entry name" value="PBP2_LTTR_substrate"/>
    <property type="match status" value="1"/>
</dbReference>
<gene>
    <name evidence="6" type="ORF">IV64_GL002180</name>
</gene>
<evidence type="ECO:0000313" key="6">
    <source>
        <dbReference type="EMBL" id="KRO11789.1"/>
    </source>
</evidence>
<dbReference type="PANTHER" id="PTHR30346">
    <property type="entry name" value="TRANSCRIPTIONAL DUAL REGULATOR HCAR-RELATED"/>
    <property type="match status" value="1"/>
</dbReference>
<dbReference type="FunFam" id="1.10.10.10:FF:000001">
    <property type="entry name" value="LysR family transcriptional regulator"/>
    <property type="match status" value="1"/>
</dbReference>
<evidence type="ECO:0000256" key="4">
    <source>
        <dbReference type="ARBA" id="ARBA00023163"/>
    </source>
</evidence>
<dbReference type="PRINTS" id="PR00039">
    <property type="entry name" value="HTHLYSR"/>
</dbReference>
<comment type="similarity">
    <text evidence="1">Belongs to the LysR transcriptional regulatory family.</text>
</comment>
<dbReference type="AlphaFoldDB" id="A0A0R2MJC5"/>
<dbReference type="PANTHER" id="PTHR30346:SF28">
    <property type="entry name" value="HTH-TYPE TRANSCRIPTIONAL REGULATOR CYNR"/>
    <property type="match status" value="1"/>
</dbReference>